<proteinExistence type="predicted"/>
<protein>
    <recommendedName>
        <fullName evidence="3">DUF1783-domain-containing protein</fullName>
    </recommendedName>
</protein>
<sequence length="192" mass="21666">MLPRTRLQPSGLRNLFTHHTVPRRTIVAAPRPGSGPLMERRADRELPIIAHGMSRWLKTLPIFAAIMVCSTLAIFNYQKQSSSVVSSTLYALRTNADARAVLGDEIYFNSKIPIIWGEINQLHGRIDISFWVKGTKGKGLMKFRSVRRTRMGFFETTDWSLKPEDGEVISLLQAEKKDPFVQETADKIAVVA</sequence>
<dbReference type="GO" id="GO:0033617">
    <property type="term" value="P:mitochondrial respiratory chain complex IV assembly"/>
    <property type="evidence" value="ECO:0007669"/>
    <property type="project" value="InterPro"/>
</dbReference>
<accession>A0AAN7YND4</accession>
<dbReference type="AlphaFoldDB" id="A0AAN7YND4"/>
<dbReference type="InterPro" id="IPR042432">
    <property type="entry name" value="Coa1_fungi"/>
</dbReference>
<dbReference type="PANTHER" id="PTHR28523">
    <property type="entry name" value="CYTOCHROME C OXIDASE ASSEMBLY FACTOR 1"/>
    <property type="match status" value="1"/>
</dbReference>
<gene>
    <name evidence="1" type="ORF">LTR62_005590</name>
</gene>
<organism evidence="1 2">
    <name type="scientific">Meristemomyces frigidus</name>
    <dbReference type="NCBI Taxonomy" id="1508187"/>
    <lineage>
        <taxon>Eukaryota</taxon>
        <taxon>Fungi</taxon>
        <taxon>Dikarya</taxon>
        <taxon>Ascomycota</taxon>
        <taxon>Pezizomycotina</taxon>
        <taxon>Dothideomycetes</taxon>
        <taxon>Dothideomycetidae</taxon>
        <taxon>Mycosphaerellales</taxon>
        <taxon>Teratosphaeriaceae</taxon>
        <taxon>Meristemomyces</taxon>
    </lineage>
</organism>
<dbReference type="Proteomes" id="UP001310890">
    <property type="component" value="Unassembled WGS sequence"/>
</dbReference>
<evidence type="ECO:0008006" key="3">
    <source>
        <dbReference type="Google" id="ProtNLM"/>
    </source>
</evidence>
<dbReference type="EMBL" id="JAVRRL010000046">
    <property type="protein sequence ID" value="KAK5110713.1"/>
    <property type="molecule type" value="Genomic_DNA"/>
</dbReference>
<dbReference type="GO" id="GO:0005743">
    <property type="term" value="C:mitochondrial inner membrane"/>
    <property type="evidence" value="ECO:0007669"/>
    <property type="project" value="TreeGrafter"/>
</dbReference>
<dbReference type="InterPro" id="IPR014807">
    <property type="entry name" value="Coa1"/>
</dbReference>
<comment type="caution">
    <text evidence="1">The sequence shown here is derived from an EMBL/GenBank/DDBJ whole genome shotgun (WGS) entry which is preliminary data.</text>
</comment>
<reference evidence="1" key="1">
    <citation type="submission" date="2023-08" db="EMBL/GenBank/DDBJ databases">
        <title>Black Yeasts Isolated from many extreme environments.</title>
        <authorList>
            <person name="Coleine C."/>
            <person name="Stajich J.E."/>
            <person name="Selbmann L."/>
        </authorList>
    </citation>
    <scope>NUCLEOTIDE SEQUENCE</scope>
    <source>
        <strain evidence="1">CCFEE 5401</strain>
    </source>
</reference>
<evidence type="ECO:0000313" key="1">
    <source>
        <dbReference type="EMBL" id="KAK5110713.1"/>
    </source>
</evidence>
<evidence type="ECO:0000313" key="2">
    <source>
        <dbReference type="Proteomes" id="UP001310890"/>
    </source>
</evidence>
<dbReference type="Pfam" id="PF08695">
    <property type="entry name" value="Coa1"/>
    <property type="match status" value="1"/>
</dbReference>
<dbReference type="PANTHER" id="PTHR28523:SF1">
    <property type="entry name" value="CYTOCHROME C OXIDASE ASSEMBLY FACTOR 1"/>
    <property type="match status" value="1"/>
</dbReference>
<name>A0AAN7YND4_9PEZI</name>